<organism evidence="11 13">
    <name type="scientific">Medicago truncatula</name>
    <name type="common">Barrel medic</name>
    <name type="synonym">Medicago tribuloides</name>
    <dbReference type="NCBI Taxonomy" id="3880"/>
    <lineage>
        <taxon>Eukaryota</taxon>
        <taxon>Viridiplantae</taxon>
        <taxon>Streptophyta</taxon>
        <taxon>Embryophyta</taxon>
        <taxon>Tracheophyta</taxon>
        <taxon>Spermatophyta</taxon>
        <taxon>Magnoliopsida</taxon>
        <taxon>eudicotyledons</taxon>
        <taxon>Gunneridae</taxon>
        <taxon>Pentapetalae</taxon>
        <taxon>rosids</taxon>
        <taxon>fabids</taxon>
        <taxon>Fabales</taxon>
        <taxon>Fabaceae</taxon>
        <taxon>Papilionoideae</taxon>
        <taxon>50 kb inversion clade</taxon>
        <taxon>NPAAA clade</taxon>
        <taxon>Hologalegina</taxon>
        <taxon>IRL clade</taxon>
        <taxon>Trifolieae</taxon>
        <taxon>Medicago</taxon>
    </lineage>
</organism>
<reference evidence="11 13" key="2">
    <citation type="journal article" date="2014" name="BMC Genomics">
        <title>An improved genome release (version Mt4.0) for the model legume Medicago truncatula.</title>
        <authorList>
            <person name="Tang H."/>
            <person name="Krishnakumar V."/>
            <person name="Bidwell S."/>
            <person name="Rosen B."/>
            <person name="Chan A."/>
            <person name="Zhou S."/>
            <person name="Gentzbittel L."/>
            <person name="Childs K.L."/>
            <person name="Yandell M."/>
            <person name="Gundlach H."/>
            <person name="Mayer K.F."/>
            <person name="Schwartz D.C."/>
            <person name="Town C.D."/>
        </authorList>
    </citation>
    <scope>GENOME REANNOTATION</scope>
    <source>
        <strain evidence="12 13">cv. Jemalong A17</strain>
    </source>
</reference>
<dbReference type="PANTHER" id="PTHR48063">
    <property type="entry name" value="LRR RECEPTOR-LIKE KINASE"/>
    <property type="match status" value="1"/>
</dbReference>
<dbReference type="InterPro" id="IPR013210">
    <property type="entry name" value="LRR_N_plant-typ"/>
</dbReference>
<reference evidence="12" key="3">
    <citation type="submission" date="2015-04" db="UniProtKB">
        <authorList>
            <consortium name="EnsemblPlants"/>
        </authorList>
    </citation>
    <scope>IDENTIFICATION</scope>
    <source>
        <strain evidence="12">cv. Jemalong A17</strain>
    </source>
</reference>
<dbReference type="HOGENOM" id="CLU_1477275_0_0_1"/>
<dbReference type="GO" id="GO:0016020">
    <property type="term" value="C:membrane"/>
    <property type="evidence" value="ECO:0007669"/>
    <property type="project" value="UniProtKB-SubCell"/>
</dbReference>
<keyword evidence="3" id="KW-0812">Transmembrane</keyword>
<dbReference type="PaxDb" id="3880-AES87002"/>
<evidence type="ECO:0000256" key="6">
    <source>
        <dbReference type="ARBA" id="ARBA00022989"/>
    </source>
</evidence>
<protein>
    <submittedName>
        <fullName evidence="11">LRR amino-terminal domain protein</fullName>
    </submittedName>
</protein>
<dbReference type="EnsemblPlants" id="AES87002">
    <property type="protein sequence ID" value="AES87002"/>
    <property type="gene ID" value="MTR_4g018960"/>
</dbReference>
<feature type="domain" description="Leucine-rich repeat-containing N-terminal plant-type" evidence="10">
    <location>
        <begin position="92"/>
        <end position="130"/>
    </location>
</feature>
<keyword evidence="5" id="KW-0677">Repeat</keyword>
<dbReference type="Pfam" id="PF08263">
    <property type="entry name" value="LRRNT_2"/>
    <property type="match status" value="1"/>
</dbReference>
<dbReference type="PANTHER" id="PTHR48063:SF103">
    <property type="entry name" value="LEUCINE-RICH RECEPTOR-LIKE KINASE FAMILY PROTEIN"/>
    <property type="match status" value="1"/>
</dbReference>
<proteinExistence type="predicted"/>
<keyword evidence="4" id="KW-0732">Signal</keyword>
<evidence type="ECO:0000256" key="9">
    <source>
        <dbReference type="ARBA" id="ARBA00023180"/>
    </source>
</evidence>
<reference evidence="11 13" key="1">
    <citation type="journal article" date="2011" name="Nature">
        <title>The Medicago genome provides insight into the evolution of rhizobial symbioses.</title>
        <authorList>
            <person name="Young N.D."/>
            <person name="Debelle F."/>
            <person name="Oldroyd G.E."/>
            <person name="Geurts R."/>
            <person name="Cannon S.B."/>
            <person name="Udvardi M.K."/>
            <person name="Benedito V.A."/>
            <person name="Mayer K.F."/>
            <person name="Gouzy J."/>
            <person name="Schoof H."/>
            <person name="Van de Peer Y."/>
            <person name="Proost S."/>
            <person name="Cook D.R."/>
            <person name="Meyers B.C."/>
            <person name="Spannagl M."/>
            <person name="Cheung F."/>
            <person name="De Mita S."/>
            <person name="Krishnakumar V."/>
            <person name="Gundlach H."/>
            <person name="Zhou S."/>
            <person name="Mudge J."/>
            <person name="Bharti A.K."/>
            <person name="Murray J.D."/>
            <person name="Naoumkina M.A."/>
            <person name="Rosen B."/>
            <person name="Silverstein K.A."/>
            <person name="Tang H."/>
            <person name="Rombauts S."/>
            <person name="Zhao P.X."/>
            <person name="Zhou P."/>
            <person name="Barbe V."/>
            <person name="Bardou P."/>
            <person name="Bechner M."/>
            <person name="Bellec A."/>
            <person name="Berger A."/>
            <person name="Berges H."/>
            <person name="Bidwell S."/>
            <person name="Bisseling T."/>
            <person name="Choisne N."/>
            <person name="Couloux A."/>
            <person name="Denny R."/>
            <person name="Deshpande S."/>
            <person name="Dai X."/>
            <person name="Doyle J.J."/>
            <person name="Dudez A.M."/>
            <person name="Farmer A.D."/>
            <person name="Fouteau S."/>
            <person name="Franken C."/>
            <person name="Gibelin C."/>
            <person name="Gish J."/>
            <person name="Goldstein S."/>
            <person name="Gonzalez A.J."/>
            <person name="Green P.J."/>
            <person name="Hallab A."/>
            <person name="Hartog M."/>
            <person name="Hua A."/>
            <person name="Humphray S.J."/>
            <person name="Jeong D.H."/>
            <person name="Jing Y."/>
            <person name="Jocker A."/>
            <person name="Kenton S.M."/>
            <person name="Kim D.J."/>
            <person name="Klee K."/>
            <person name="Lai H."/>
            <person name="Lang C."/>
            <person name="Lin S."/>
            <person name="Macmil S.L."/>
            <person name="Magdelenat G."/>
            <person name="Matthews L."/>
            <person name="McCorrison J."/>
            <person name="Monaghan E.L."/>
            <person name="Mun J.H."/>
            <person name="Najar F.Z."/>
            <person name="Nicholson C."/>
            <person name="Noirot C."/>
            <person name="O'Bleness M."/>
            <person name="Paule C.R."/>
            <person name="Poulain J."/>
            <person name="Prion F."/>
            <person name="Qin B."/>
            <person name="Qu C."/>
            <person name="Retzel E.F."/>
            <person name="Riddle C."/>
            <person name="Sallet E."/>
            <person name="Samain S."/>
            <person name="Samson N."/>
            <person name="Sanders I."/>
            <person name="Saurat O."/>
            <person name="Scarpelli C."/>
            <person name="Schiex T."/>
            <person name="Segurens B."/>
            <person name="Severin A.J."/>
            <person name="Sherrier D.J."/>
            <person name="Shi R."/>
            <person name="Sims S."/>
            <person name="Singer S.R."/>
            <person name="Sinharoy S."/>
            <person name="Sterck L."/>
            <person name="Viollet A."/>
            <person name="Wang B.B."/>
            <person name="Wang K."/>
            <person name="Wang M."/>
            <person name="Wang X."/>
            <person name="Warfsmann J."/>
            <person name="Weissenbach J."/>
            <person name="White D.D."/>
            <person name="White J.D."/>
            <person name="Wiley G.B."/>
            <person name="Wincker P."/>
            <person name="Xing Y."/>
            <person name="Yang L."/>
            <person name="Yao Z."/>
            <person name="Ying F."/>
            <person name="Zhai J."/>
            <person name="Zhou L."/>
            <person name="Zuber A."/>
            <person name="Denarie J."/>
            <person name="Dixon R.A."/>
            <person name="May G.D."/>
            <person name="Schwartz D.C."/>
            <person name="Rogers J."/>
            <person name="Quetier F."/>
            <person name="Town C.D."/>
            <person name="Roe B.A."/>
        </authorList>
    </citation>
    <scope>NUCLEOTIDE SEQUENCE [LARGE SCALE GENOMIC DNA]</scope>
    <source>
        <strain evidence="11">A17</strain>
        <strain evidence="12 13">cv. Jemalong A17</strain>
    </source>
</reference>
<dbReference type="Gene3D" id="3.80.10.10">
    <property type="entry name" value="Ribonuclease Inhibitor"/>
    <property type="match status" value="1"/>
</dbReference>
<dbReference type="eggNOG" id="ENOG502T107">
    <property type="taxonomic scope" value="Eukaryota"/>
</dbReference>
<accession>G7JR89</accession>
<dbReference type="InterPro" id="IPR032675">
    <property type="entry name" value="LRR_dom_sf"/>
</dbReference>
<dbReference type="InterPro" id="IPR046956">
    <property type="entry name" value="RLP23-like"/>
</dbReference>
<dbReference type="Proteomes" id="UP000002051">
    <property type="component" value="Chromosome 4"/>
</dbReference>
<keyword evidence="13" id="KW-1185">Reference proteome</keyword>
<dbReference type="AlphaFoldDB" id="G7JR89"/>
<evidence type="ECO:0000256" key="4">
    <source>
        <dbReference type="ARBA" id="ARBA00022729"/>
    </source>
</evidence>
<dbReference type="STRING" id="3880.G7JR89"/>
<evidence type="ECO:0000313" key="13">
    <source>
        <dbReference type="Proteomes" id="UP000002051"/>
    </source>
</evidence>
<evidence type="ECO:0000256" key="2">
    <source>
        <dbReference type="ARBA" id="ARBA00022614"/>
    </source>
</evidence>
<keyword evidence="2" id="KW-0433">Leucine-rich repeat</keyword>
<evidence type="ECO:0000313" key="11">
    <source>
        <dbReference type="EMBL" id="AES87002.1"/>
    </source>
</evidence>
<keyword evidence="6" id="KW-1133">Transmembrane helix</keyword>
<evidence type="ECO:0000313" key="12">
    <source>
        <dbReference type="EnsemblPlants" id="AES87002"/>
    </source>
</evidence>
<keyword evidence="8" id="KW-0675">Receptor</keyword>
<evidence type="ECO:0000256" key="7">
    <source>
        <dbReference type="ARBA" id="ARBA00023136"/>
    </source>
</evidence>
<dbReference type="EMBL" id="CM001220">
    <property type="protein sequence ID" value="AES87002.1"/>
    <property type="molecule type" value="Genomic_DNA"/>
</dbReference>
<evidence type="ECO:0000256" key="1">
    <source>
        <dbReference type="ARBA" id="ARBA00004479"/>
    </source>
</evidence>
<name>G7JR89_MEDTR</name>
<keyword evidence="7" id="KW-0472">Membrane</keyword>
<keyword evidence="9" id="KW-0325">Glycoprotein</keyword>
<sequence length="183" mass="20252">MLGNVLQNCPWGWKKLFSFTKKIIPCGCGHGMGIPKPLGMRFSVSFLLDMSRITINVWESGIGTGKVTPVPTPPHCHGHVLCNGGLNSQFIASEVEALLKFKEGLKDPSNLLSSWKHGKDCCQWKGIGCNTTTGHVISLNLHCSNSRNAPYFLKFSDYKIRTGEKLFFCHPITKEKLSSNSKL</sequence>
<evidence type="ECO:0000256" key="5">
    <source>
        <dbReference type="ARBA" id="ARBA00022737"/>
    </source>
</evidence>
<comment type="subcellular location">
    <subcellularLocation>
        <location evidence="1">Membrane</location>
        <topology evidence="1">Single-pass type I membrane protein</topology>
    </subcellularLocation>
</comment>
<evidence type="ECO:0000259" key="10">
    <source>
        <dbReference type="Pfam" id="PF08263"/>
    </source>
</evidence>
<evidence type="ECO:0000256" key="3">
    <source>
        <dbReference type="ARBA" id="ARBA00022692"/>
    </source>
</evidence>
<evidence type="ECO:0000256" key="8">
    <source>
        <dbReference type="ARBA" id="ARBA00023170"/>
    </source>
</evidence>
<gene>
    <name evidence="11" type="ordered locus">MTR_4g018960</name>
</gene>